<keyword evidence="3" id="KW-1185">Reference proteome</keyword>
<evidence type="ECO:0000313" key="2">
    <source>
        <dbReference type="EMBL" id="KAK1488297.1"/>
    </source>
</evidence>
<accession>A0AAI9VI98</accession>
<feature type="compositionally biased region" description="Polar residues" evidence="1">
    <location>
        <begin position="1"/>
        <end position="20"/>
    </location>
</feature>
<proteinExistence type="predicted"/>
<evidence type="ECO:0000256" key="1">
    <source>
        <dbReference type="SAM" id="MobiDB-lite"/>
    </source>
</evidence>
<comment type="caution">
    <text evidence="2">The sequence shown here is derived from an EMBL/GenBank/DDBJ whole genome shotgun (WGS) entry which is preliminary data.</text>
</comment>
<sequence>MEALSRHNQGRTAGTGSVLQKSRKPREGINSKSGGMTAVPPLRIAVIRTRCKEKNPIVLEILPLGRGSFSAFSERVVNRH</sequence>
<name>A0AAI9VI98_9PEZI</name>
<dbReference type="EMBL" id="MPDP01000050">
    <property type="protein sequence ID" value="KAK1488297.1"/>
    <property type="molecule type" value="Genomic_DNA"/>
</dbReference>
<evidence type="ECO:0000313" key="3">
    <source>
        <dbReference type="Proteomes" id="UP001239213"/>
    </source>
</evidence>
<dbReference type="Proteomes" id="UP001239213">
    <property type="component" value="Unassembled WGS sequence"/>
</dbReference>
<protein>
    <submittedName>
        <fullName evidence="2">Uncharacterized protein</fullName>
    </submittedName>
</protein>
<gene>
    <name evidence="2" type="ORF">CCUS01_14773</name>
</gene>
<organism evidence="2 3">
    <name type="scientific">Colletotrichum cuscutae</name>
    <dbReference type="NCBI Taxonomy" id="1209917"/>
    <lineage>
        <taxon>Eukaryota</taxon>
        <taxon>Fungi</taxon>
        <taxon>Dikarya</taxon>
        <taxon>Ascomycota</taxon>
        <taxon>Pezizomycotina</taxon>
        <taxon>Sordariomycetes</taxon>
        <taxon>Hypocreomycetidae</taxon>
        <taxon>Glomerellales</taxon>
        <taxon>Glomerellaceae</taxon>
        <taxon>Colletotrichum</taxon>
        <taxon>Colletotrichum acutatum species complex</taxon>
    </lineage>
</organism>
<reference evidence="2" key="1">
    <citation type="submission" date="2016-11" db="EMBL/GenBank/DDBJ databases">
        <title>The genome sequence of Colletotrichum cuscutae.</title>
        <authorList>
            <person name="Baroncelli R."/>
        </authorList>
    </citation>
    <scope>NUCLEOTIDE SEQUENCE</scope>
    <source>
        <strain evidence="2">IMI 304802</strain>
    </source>
</reference>
<feature type="region of interest" description="Disordered" evidence="1">
    <location>
        <begin position="1"/>
        <end position="37"/>
    </location>
</feature>
<dbReference type="AlphaFoldDB" id="A0AAI9VI98"/>